<dbReference type="EMBL" id="BMQL01000031">
    <property type="protein sequence ID" value="GGR23517.1"/>
    <property type="molecule type" value="Genomic_DNA"/>
</dbReference>
<reference evidence="1" key="1">
    <citation type="journal article" date="2014" name="Int. J. Syst. Evol. Microbiol.">
        <title>Complete genome sequence of Corynebacterium casei LMG S-19264T (=DSM 44701T), isolated from a smear-ripened cheese.</title>
        <authorList>
            <consortium name="US DOE Joint Genome Institute (JGI-PGF)"/>
            <person name="Walter F."/>
            <person name="Albersmeier A."/>
            <person name="Kalinowski J."/>
            <person name="Ruckert C."/>
        </authorList>
    </citation>
    <scope>NUCLEOTIDE SEQUENCE</scope>
    <source>
        <strain evidence="1">JCM 31311</strain>
    </source>
</reference>
<accession>A0A918FCX9</accession>
<evidence type="ECO:0000313" key="2">
    <source>
        <dbReference type="Proteomes" id="UP000603865"/>
    </source>
</evidence>
<keyword evidence="2" id="KW-1185">Reference proteome</keyword>
<protein>
    <submittedName>
        <fullName evidence="1">Uncharacterized protein</fullName>
    </submittedName>
</protein>
<comment type="caution">
    <text evidence="1">The sequence shown here is derived from an EMBL/GenBank/DDBJ whole genome shotgun (WGS) entry which is preliminary data.</text>
</comment>
<proteinExistence type="predicted"/>
<name>A0A918FCX9_9DEIO</name>
<sequence>MASATIAGLRTGTSVVSFLMHDTLSVPVASCLGDVPVEGMVEAPQLEGRSQGKKVTLRLEDLKGFVHRT</sequence>
<organism evidence="1 2">
    <name type="scientific">Deinococcus ruber</name>
    <dbReference type="NCBI Taxonomy" id="1848197"/>
    <lineage>
        <taxon>Bacteria</taxon>
        <taxon>Thermotogati</taxon>
        <taxon>Deinococcota</taxon>
        <taxon>Deinococci</taxon>
        <taxon>Deinococcales</taxon>
        <taxon>Deinococcaceae</taxon>
        <taxon>Deinococcus</taxon>
    </lineage>
</organism>
<dbReference type="AlphaFoldDB" id="A0A918FCX9"/>
<evidence type="ECO:0000313" key="1">
    <source>
        <dbReference type="EMBL" id="GGR23517.1"/>
    </source>
</evidence>
<reference evidence="1" key="2">
    <citation type="submission" date="2020-09" db="EMBL/GenBank/DDBJ databases">
        <authorList>
            <person name="Sun Q."/>
            <person name="Ohkuma M."/>
        </authorList>
    </citation>
    <scope>NUCLEOTIDE SEQUENCE</scope>
    <source>
        <strain evidence="1">JCM 31311</strain>
    </source>
</reference>
<dbReference type="Proteomes" id="UP000603865">
    <property type="component" value="Unassembled WGS sequence"/>
</dbReference>
<gene>
    <name evidence="1" type="ORF">GCM10008957_39240</name>
</gene>